<dbReference type="Proteomes" id="UP000547209">
    <property type="component" value="Unassembled WGS sequence"/>
</dbReference>
<dbReference type="AlphaFoldDB" id="A0A7X0VIM8"/>
<comment type="caution">
    <text evidence="1">The sequence shown here is derived from an EMBL/GenBank/DDBJ whole genome shotgun (WGS) entry which is preliminary data.</text>
</comment>
<evidence type="ECO:0000313" key="1">
    <source>
        <dbReference type="EMBL" id="MBB6675367.1"/>
    </source>
</evidence>
<evidence type="ECO:0000313" key="2">
    <source>
        <dbReference type="Proteomes" id="UP000547209"/>
    </source>
</evidence>
<proteinExistence type="predicted"/>
<gene>
    <name evidence="1" type="ORF">H7C19_32385</name>
</gene>
<dbReference type="RefSeq" id="WP_185673217.1">
    <property type="nucleotide sequence ID" value="NZ_JACJVP010000071.1"/>
</dbReference>
<dbReference type="Gene3D" id="3.40.630.30">
    <property type="match status" value="1"/>
</dbReference>
<name>A0A7X0VIM8_9BACL</name>
<reference evidence="1 2" key="1">
    <citation type="submission" date="2020-08" db="EMBL/GenBank/DDBJ databases">
        <title>Cohnella phylogeny.</title>
        <authorList>
            <person name="Dunlap C."/>
        </authorList>
    </citation>
    <scope>NUCLEOTIDE SEQUENCE [LARGE SCALE GENOMIC DNA]</scope>
    <source>
        <strain evidence="1 2">DSM 28246</strain>
    </source>
</reference>
<evidence type="ECO:0008006" key="3">
    <source>
        <dbReference type="Google" id="ProtNLM"/>
    </source>
</evidence>
<accession>A0A7X0VIM8</accession>
<dbReference type="EMBL" id="JACJVP010000071">
    <property type="protein sequence ID" value="MBB6675367.1"/>
    <property type="molecule type" value="Genomic_DNA"/>
</dbReference>
<organism evidence="1 2">
    <name type="scientific">Cohnella nanjingensis</name>
    <dbReference type="NCBI Taxonomy" id="1387779"/>
    <lineage>
        <taxon>Bacteria</taxon>
        <taxon>Bacillati</taxon>
        <taxon>Bacillota</taxon>
        <taxon>Bacilli</taxon>
        <taxon>Bacillales</taxon>
        <taxon>Paenibacillaceae</taxon>
        <taxon>Cohnella</taxon>
    </lineage>
</organism>
<sequence length="191" mass="21850">MFKQIENDIEAALFNFIWMTAWREKGFEFEFSTDVLGRYVVITPQGEYVGSAEFKPYTPTDSPLEAIAPFGAHPSVAADPAKVAEIDKIALLKESRGAYTSELLSSAVHFAKENGYHYFVSLLEPVFYRALRITYRVPMEKAGPAKFYKGDQVIPVIFDMKRMYENPEQYEWLSFREFAMNPPECSALQSI</sequence>
<protein>
    <recommendedName>
        <fullName evidence="3">GNAT family N-acetyltransferase</fullName>
    </recommendedName>
</protein>
<dbReference type="InterPro" id="IPR016181">
    <property type="entry name" value="Acyl_CoA_acyltransferase"/>
</dbReference>
<keyword evidence="2" id="KW-1185">Reference proteome</keyword>
<dbReference type="SUPFAM" id="SSF55729">
    <property type="entry name" value="Acyl-CoA N-acyltransferases (Nat)"/>
    <property type="match status" value="1"/>
</dbReference>